<evidence type="ECO:0000256" key="7">
    <source>
        <dbReference type="ARBA" id="ARBA00022827"/>
    </source>
</evidence>
<feature type="transmembrane region" description="Helical" evidence="14">
    <location>
        <begin position="111"/>
        <end position="129"/>
    </location>
</feature>
<evidence type="ECO:0000256" key="13">
    <source>
        <dbReference type="SAM" id="MobiDB-lite"/>
    </source>
</evidence>
<protein>
    <submittedName>
        <fullName evidence="16">Ferredoxin reductase family protein</fullName>
    </submittedName>
</protein>
<dbReference type="InterPro" id="IPR017938">
    <property type="entry name" value="Riboflavin_synthase-like_b-brl"/>
</dbReference>
<dbReference type="PRINTS" id="PR00410">
    <property type="entry name" value="PHEHYDRXLASE"/>
</dbReference>
<comment type="subcellular location">
    <subcellularLocation>
        <location evidence="2">Membrane</location>
        <topology evidence="2">Multi-pass membrane protein</topology>
    </subcellularLocation>
</comment>
<evidence type="ECO:0000256" key="6">
    <source>
        <dbReference type="ARBA" id="ARBA00022723"/>
    </source>
</evidence>
<dbReference type="Pfam" id="PF01794">
    <property type="entry name" value="Ferric_reduct"/>
    <property type="match status" value="1"/>
</dbReference>
<accession>A0ABU2JGT1</accession>
<keyword evidence="9" id="KW-0560">Oxidoreductase</keyword>
<keyword evidence="6" id="KW-0479">Metal-binding</keyword>
<dbReference type="InterPro" id="IPR017927">
    <property type="entry name" value="FAD-bd_FR_type"/>
</dbReference>
<dbReference type="Gene3D" id="3.40.50.80">
    <property type="entry name" value="Nucleotide-binding domain of ferredoxin-NADP reductase (FNR) module"/>
    <property type="match status" value="1"/>
</dbReference>
<organism evidence="16 17">
    <name type="scientific">Jatrophihabitans lederbergiae</name>
    <dbReference type="NCBI Taxonomy" id="3075547"/>
    <lineage>
        <taxon>Bacteria</taxon>
        <taxon>Bacillati</taxon>
        <taxon>Actinomycetota</taxon>
        <taxon>Actinomycetes</taxon>
        <taxon>Jatrophihabitantales</taxon>
        <taxon>Jatrophihabitantaceae</taxon>
        <taxon>Jatrophihabitans</taxon>
    </lineage>
</organism>
<dbReference type="InterPro" id="IPR050415">
    <property type="entry name" value="MRET"/>
</dbReference>
<keyword evidence="3" id="KW-0285">Flavoprotein</keyword>
<dbReference type="CDD" id="cd06198">
    <property type="entry name" value="FNR_like_3"/>
    <property type="match status" value="1"/>
</dbReference>
<dbReference type="Gene3D" id="2.40.30.10">
    <property type="entry name" value="Translation factors"/>
    <property type="match status" value="1"/>
</dbReference>
<evidence type="ECO:0000256" key="9">
    <source>
        <dbReference type="ARBA" id="ARBA00023002"/>
    </source>
</evidence>
<dbReference type="SUPFAM" id="SSF63380">
    <property type="entry name" value="Riboflavin synthase domain-like"/>
    <property type="match status" value="1"/>
</dbReference>
<keyword evidence="11" id="KW-0411">Iron-sulfur</keyword>
<name>A0ABU2JGT1_9ACTN</name>
<comment type="caution">
    <text evidence="16">The sequence shown here is derived from an EMBL/GenBank/DDBJ whole genome shotgun (WGS) entry which is preliminary data.</text>
</comment>
<comment type="cofactor">
    <cofactor evidence="1">
        <name>FAD</name>
        <dbReference type="ChEBI" id="CHEBI:57692"/>
    </cofactor>
</comment>
<evidence type="ECO:0000259" key="15">
    <source>
        <dbReference type="PROSITE" id="PS51384"/>
    </source>
</evidence>
<evidence type="ECO:0000256" key="3">
    <source>
        <dbReference type="ARBA" id="ARBA00022630"/>
    </source>
</evidence>
<dbReference type="PANTHER" id="PTHR47354:SF8">
    <property type="entry name" value="1,2-PHENYLACETYL-COA EPOXIDASE, SUBUNIT E"/>
    <property type="match status" value="1"/>
</dbReference>
<keyword evidence="12 14" id="KW-0472">Membrane</keyword>
<dbReference type="InterPro" id="IPR013130">
    <property type="entry name" value="Fe3_Rdtase_TM_dom"/>
</dbReference>
<feature type="region of interest" description="Disordered" evidence="13">
    <location>
        <begin position="1"/>
        <end position="26"/>
    </location>
</feature>
<feature type="transmembrane region" description="Helical" evidence="14">
    <location>
        <begin position="179"/>
        <end position="199"/>
    </location>
</feature>
<evidence type="ECO:0000256" key="10">
    <source>
        <dbReference type="ARBA" id="ARBA00023004"/>
    </source>
</evidence>
<evidence type="ECO:0000256" key="12">
    <source>
        <dbReference type="ARBA" id="ARBA00023136"/>
    </source>
</evidence>
<keyword evidence="7" id="KW-0274">FAD</keyword>
<dbReference type="Proteomes" id="UP001183176">
    <property type="component" value="Unassembled WGS sequence"/>
</dbReference>
<keyword evidence="5" id="KW-0001">2Fe-2S</keyword>
<proteinExistence type="predicted"/>
<feature type="transmembrane region" description="Helical" evidence="14">
    <location>
        <begin position="344"/>
        <end position="360"/>
    </location>
</feature>
<dbReference type="Pfam" id="PF00175">
    <property type="entry name" value="NAD_binding_1"/>
    <property type="match status" value="1"/>
</dbReference>
<keyword evidence="17" id="KW-1185">Reference proteome</keyword>
<evidence type="ECO:0000313" key="16">
    <source>
        <dbReference type="EMBL" id="MDT0263961.1"/>
    </source>
</evidence>
<dbReference type="PANTHER" id="PTHR47354">
    <property type="entry name" value="NADH OXIDOREDUCTASE HCR"/>
    <property type="match status" value="1"/>
</dbReference>
<sequence>MTMLTNRSSIDVAPSPGAPAAPPRSVQTGAHPNAVLAAIGAGALAAIWLWWRNTGAISGLGDWLTNAGRVTGLLAGYGVVVLVALMARIPPLERGIGADKLARWHAKGGRYTVSLITAHALLIIWGYSITGHTNVISQSGTLVMSYPDVLMATVGGLLFIGVGAVSARAARRRMRYETWYYLHLYTYLAIALAFSHQFATGAEFIDNRLARVVWSAMYAVVGAAILWYRVVVPVRQTLRHRLRIQDVYPEGPGVVSIVIEGKHLDELGAQAGQFFRWRFLTRELWWASNPYSLSAAPAGGTLRITVKALGEHSAALVRLRPGTRVYAEGPYGAMTAVRRRQRKVLLIAGGIGITPLRALFEELPGEVALLYRAHQDADVVFRQELGVIAARRGARLHVVTGSRAQLGWDPLSPVVLTANFPDLSSYDVYVCGPEGMAQAVVAALRAAKVPRRQIHHESFEF</sequence>
<evidence type="ECO:0000256" key="2">
    <source>
        <dbReference type="ARBA" id="ARBA00004141"/>
    </source>
</evidence>
<evidence type="ECO:0000256" key="1">
    <source>
        <dbReference type="ARBA" id="ARBA00001974"/>
    </source>
</evidence>
<evidence type="ECO:0000313" key="17">
    <source>
        <dbReference type="Proteomes" id="UP001183176"/>
    </source>
</evidence>
<gene>
    <name evidence="16" type="ORF">RM423_21535</name>
</gene>
<feature type="transmembrane region" description="Helical" evidence="14">
    <location>
        <begin position="71"/>
        <end position="90"/>
    </location>
</feature>
<evidence type="ECO:0000256" key="4">
    <source>
        <dbReference type="ARBA" id="ARBA00022692"/>
    </source>
</evidence>
<dbReference type="EMBL" id="JAVREH010000061">
    <property type="protein sequence ID" value="MDT0263961.1"/>
    <property type="molecule type" value="Genomic_DNA"/>
</dbReference>
<feature type="transmembrane region" description="Helical" evidence="14">
    <location>
        <begin position="34"/>
        <end position="51"/>
    </location>
</feature>
<evidence type="ECO:0000256" key="8">
    <source>
        <dbReference type="ARBA" id="ARBA00022989"/>
    </source>
</evidence>
<keyword evidence="8 14" id="KW-1133">Transmembrane helix</keyword>
<keyword evidence="4 14" id="KW-0812">Transmembrane</keyword>
<evidence type="ECO:0000256" key="14">
    <source>
        <dbReference type="SAM" id="Phobius"/>
    </source>
</evidence>
<evidence type="ECO:0000256" key="5">
    <source>
        <dbReference type="ARBA" id="ARBA00022714"/>
    </source>
</evidence>
<keyword evidence="10" id="KW-0408">Iron</keyword>
<feature type="transmembrane region" description="Helical" evidence="14">
    <location>
        <begin position="149"/>
        <end position="167"/>
    </location>
</feature>
<evidence type="ECO:0000256" key="11">
    <source>
        <dbReference type="ARBA" id="ARBA00023014"/>
    </source>
</evidence>
<dbReference type="SUPFAM" id="SSF52343">
    <property type="entry name" value="Ferredoxin reductase-like, C-terminal NADP-linked domain"/>
    <property type="match status" value="1"/>
</dbReference>
<feature type="domain" description="FAD-binding FR-type" evidence="15">
    <location>
        <begin position="237"/>
        <end position="337"/>
    </location>
</feature>
<reference evidence="17" key="1">
    <citation type="submission" date="2023-07" db="EMBL/GenBank/DDBJ databases">
        <title>30 novel species of actinomycetes from the DSMZ collection.</title>
        <authorList>
            <person name="Nouioui I."/>
        </authorList>
    </citation>
    <scope>NUCLEOTIDE SEQUENCE [LARGE SCALE GENOMIC DNA]</scope>
    <source>
        <strain evidence="17">DSM 44399</strain>
    </source>
</reference>
<dbReference type="PROSITE" id="PS51384">
    <property type="entry name" value="FAD_FR"/>
    <property type="match status" value="1"/>
</dbReference>
<dbReference type="InterPro" id="IPR001433">
    <property type="entry name" value="OxRdtase_FAD/NAD-bd"/>
</dbReference>
<feature type="transmembrane region" description="Helical" evidence="14">
    <location>
        <begin position="211"/>
        <end position="231"/>
    </location>
</feature>
<dbReference type="InterPro" id="IPR039261">
    <property type="entry name" value="FNR_nucleotide-bd"/>
</dbReference>